<feature type="domain" description="U-box" evidence="1">
    <location>
        <begin position="303"/>
        <end position="377"/>
    </location>
</feature>
<dbReference type="Pfam" id="PF04564">
    <property type="entry name" value="U-box"/>
    <property type="match status" value="1"/>
</dbReference>
<reference evidence="2 3" key="1">
    <citation type="submission" date="2020-08" db="EMBL/GenBank/DDBJ databases">
        <authorList>
            <person name="Newling K."/>
            <person name="Davey J."/>
            <person name="Forrester S."/>
        </authorList>
    </citation>
    <scope>NUCLEOTIDE SEQUENCE [LARGE SCALE GENOMIC DNA]</scope>
    <source>
        <strain evidence="3">Crithidia deanei Carvalho (ATCC PRA-265)</strain>
    </source>
</reference>
<keyword evidence="3" id="KW-1185">Reference proteome</keyword>
<evidence type="ECO:0000313" key="3">
    <source>
        <dbReference type="Proteomes" id="UP000515908"/>
    </source>
</evidence>
<dbReference type="GO" id="GO:0016567">
    <property type="term" value="P:protein ubiquitination"/>
    <property type="evidence" value="ECO:0007669"/>
    <property type="project" value="InterPro"/>
</dbReference>
<gene>
    <name evidence="2" type="ORF">ADEAN_000080600</name>
</gene>
<dbReference type="CDD" id="cd16664">
    <property type="entry name" value="RING-Ubox_PUB"/>
    <property type="match status" value="1"/>
</dbReference>
<dbReference type="InterPro" id="IPR052085">
    <property type="entry name" value="WD-SAM-U-box"/>
</dbReference>
<accession>A0A7G2C1G2</accession>
<dbReference type="InterPro" id="IPR045210">
    <property type="entry name" value="RING-Ubox_PUB"/>
</dbReference>
<dbReference type="VEuPathDB" id="TriTrypDB:ADEAN_000080600"/>
<protein>
    <submittedName>
        <fullName evidence="2">U-box domain containing protein, putative</fullName>
    </submittedName>
</protein>
<name>A0A7G2C1G2_9TRYP</name>
<evidence type="ECO:0000259" key="1">
    <source>
        <dbReference type="PROSITE" id="PS51698"/>
    </source>
</evidence>
<dbReference type="Proteomes" id="UP000515908">
    <property type="component" value="Chromosome 01"/>
</dbReference>
<dbReference type="Gene3D" id="3.30.40.10">
    <property type="entry name" value="Zinc/RING finger domain, C3HC4 (zinc finger)"/>
    <property type="match status" value="1"/>
</dbReference>
<dbReference type="AlphaFoldDB" id="A0A7G2C1G2"/>
<dbReference type="SMART" id="SM00504">
    <property type="entry name" value="Ubox"/>
    <property type="match status" value="1"/>
</dbReference>
<dbReference type="OrthoDB" id="424220at2759"/>
<dbReference type="EMBL" id="LR877145">
    <property type="protein sequence ID" value="CAD2213365.1"/>
    <property type="molecule type" value="Genomic_DNA"/>
</dbReference>
<sequence>MLGLMLRLQAVQVVSDVLGDALVASGSLTTLVQTGVNNMMRTIMNMHKFASKDATQWRQHILLSTTFLDGTVLMYIQAQTVRLQQSLARNPPAVAGDLVQSLTLAFRFGAFASYHLGVAASELRIYCTFFNDLFQLSIRPIVMDARLSGQVMIMYTHLLFFLCNVDALGGEKDVSVDELLPELTSAALCATVEKFLRAEVGGCGLPFTQAWHQQFRRFDNLLAQETATYQFIENVYNAIESQLASSAQPAAPSAPQQQGRLLGDVPSLKKAKTSQKVSIANAAQPVKVNQKLRVAQKKDVTAGVDPELLCALTGQVMKNPVTSPYGQTFERDAIMNWLDQNGSVCPITGKPLSAAQLTPNVLIANKIMQQLVKQSMAAPKVDGEDDLYNF</sequence>
<dbReference type="GO" id="GO:0004842">
    <property type="term" value="F:ubiquitin-protein transferase activity"/>
    <property type="evidence" value="ECO:0007669"/>
    <property type="project" value="InterPro"/>
</dbReference>
<organism evidence="2 3">
    <name type="scientific">Angomonas deanei</name>
    <dbReference type="NCBI Taxonomy" id="59799"/>
    <lineage>
        <taxon>Eukaryota</taxon>
        <taxon>Discoba</taxon>
        <taxon>Euglenozoa</taxon>
        <taxon>Kinetoplastea</taxon>
        <taxon>Metakinetoplastina</taxon>
        <taxon>Trypanosomatida</taxon>
        <taxon>Trypanosomatidae</taxon>
        <taxon>Strigomonadinae</taxon>
        <taxon>Angomonas</taxon>
    </lineage>
</organism>
<proteinExistence type="predicted"/>
<dbReference type="SUPFAM" id="SSF57850">
    <property type="entry name" value="RING/U-box"/>
    <property type="match status" value="1"/>
</dbReference>
<dbReference type="PROSITE" id="PS51698">
    <property type="entry name" value="U_BOX"/>
    <property type="match status" value="1"/>
</dbReference>
<dbReference type="InterPro" id="IPR003613">
    <property type="entry name" value="Ubox_domain"/>
</dbReference>
<dbReference type="InterPro" id="IPR013083">
    <property type="entry name" value="Znf_RING/FYVE/PHD"/>
</dbReference>
<dbReference type="PANTHER" id="PTHR46573">
    <property type="entry name" value="WD REPEAT, SAM AND U-BOX DOMAIN-CONTAINING PROTEIN 1"/>
    <property type="match status" value="1"/>
</dbReference>
<evidence type="ECO:0000313" key="2">
    <source>
        <dbReference type="EMBL" id="CAD2213365.1"/>
    </source>
</evidence>
<dbReference type="PANTHER" id="PTHR46573:SF1">
    <property type="entry name" value="WD REPEAT, SAM AND U-BOX DOMAIN-CONTAINING PROTEIN 1"/>
    <property type="match status" value="1"/>
</dbReference>